<dbReference type="GO" id="GO:0006606">
    <property type="term" value="P:protein import into nucleus"/>
    <property type="evidence" value="ECO:0007669"/>
    <property type="project" value="TreeGrafter"/>
</dbReference>
<dbReference type="AlphaFoldDB" id="A0A0D8XST2"/>
<keyword evidence="3" id="KW-0813">Transport</keyword>
<organism evidence="5 6">
    <name type="scientific">Dictyocaulus viviparus</name>
    <name type="common">Bovine lungworm</name>
    <dbReference type="NCBI Taxonomy" id="29172"/>
    <lineage>
        <taxon>Eukaryota</taxon>
        <taxon>Metazoa</taxon>
        <taxon>Ecdysozoa</taxon>
        <taxon>Nematoda</taxon>
        <taxon>Chromadorea</taxon>
        <taxon>Rhabditida</taxon>
        <taxon>Rhabditina</taxon>
        <taxon>Rhabditomorpha</taxon>
        <taxon>Strongyloidea</taxon>
        <taxon>Metastrongylidae</taxon>
        <taxon>Dictyocaulus</taxon>
    </lineage>
</organism>
<evidence type="ECO:0000313" key="6">
    <source>
        <dbReference type="Proteomes" id="UP000053766"/>
    </source>
</evidence>
<evidence type="ECO:0000256" key="3">
    <source>
        <dbReference type="ARBA" id="ARBA00022448"/>
    </source>
</evidence>
<dbReference type="GO" id="GO:0000972">
    <property type="term" value="P:transcription-dependent tethering of RNA polymerase II gene DNA at nuclear periphery"/>
    <property type="evidence" value="ECO:0007669"/>
    <property type="project" value="TreeGrafter"/>
</dbReference>
<dbReference type="SUPFAM" id="SSF117289">
    <property type="entry name" value="Nucleoporin domain"/>
    <property type="match status" value="1"/>
</dbReference>
<dbReference type="Gene3D" id="2.130.10.10">
    <property type="entry name" value="YVTN repeat-like/Quinoprotein amine dehydrogenase"/>
    <property type="match status" value="1"/>
</dbReference>
<protein>
    <submittedName>
        <fullName evidence="5">N-terminal like protein</fullName>
    </submittedName>
</protein>
<keyword evidence="6" id="KW-1185">Reference proteome</keyword>
<evidence type="ECO:0000256" key="1">
    <source>
        <dbReference type="ARBA" id="ARBA00004123"/>
    </source>
</evidence>
<comment type="subcellular location">
    <subcellularLocation>
        <location evidence="1">Nucleus</location>
    </subcellularLocation>
</comment>
<dbReference type="InterPro" id="IPR037624">
    <property type="entry name" value="Nup133-like"/>
</dbReference>
<name>A0A0D8XST2_DICVI</name>
<proteinExistence type="inferred from homology"/>
<evidence type="ECO:0000256" key="4">
    <source>
        <dbReference type="ARBA" id="ARBA00023242"/>
    </source>
</evidence>
<dbReference type="PANTHER" id="PTHR13405">
    <property type="entry name" value="NUCLEAR PORE COMPLEX PROTEIN NUP133"/>
    <property type="match status" value="1"/>
</dbReference>
<sequence length="946" mass="106535">MSPSKISSDLDLVLDRISIEYPALVMETFLSRNISFQECGSCSTAVQLPLPPSGLPYSAKFVVVYEINSRSPPGVLVVSGEGVARHWPCLLSSIHDEVVIDLASEVTLAVHFLERTSEGTSFVLTTTSGSVYLIHGSGVSMRGKIQFSKVGSREFHGIGKRFSNIIFGSPSSAVYSTLPLLTVFCADVALRGALYGTPPYGFCFSCVFSPAVKSFLQYFVKRPSKNNTVANLNVWLLDAAIFRDGILLLLAGNHDKMSNLSIFLAYTRFNISALTDVMWFSNIPVEQDCLREFEISVQSVYLPNHFNKHTSPSLNKILSFPTGTKGFDDDLKNEKFLMDDLLDIKDSISREDKSLGVLVSAFSSFAAKNIIGADETMKPLLKRSNNDLTAVIYDFLKIIIDRPVGCNPEMELTRKKVICNRILLFLKHMGVYDKVASTKLLLYNQRHSRTGVSILSEMSERVYVAIALRDWEVVREDRAEILEQITKRLAQISNVHYGYDSMLYSTLSIIHNLPAACAETIRELLEKAVDKAAKRRLVQLCADMLLTFSNAIDSYRRDASSVVVPQCDVQWTTGVVSDAYSVVCKILLKELKSTEASQTDKIGLRDSIVRLIIFHLSECGEQIDGHELIMALYDLGERKLADFKVLVEACLQLDQTERRAKLEAYKLRYSAEEFDLYLCRYLKQKNLNELLLEEKGERVDRYLLSCEEIRWRRELQNNQFEQSLYAFAKLAAACTIVEPSDIIRECTKKLLLIKHQLLVPESLIKRVYSDNPYQPLTAAELIELNLIDEDIVEGHKRALYLLATLLQDNGSAEIRSEVAKIWISLLKCTNWNQVATVYEVADTPFGSVLRSIGDDDDSLESLQLVLPCSDTLIRDCKKELSTNEFAPKWVRAAIDRTVSTIRTKLGERENEAKKKKSVSLTVPRMPDLFGCRSLPRSDKHEYVMAQ</sequence>
<dbReference type="EMBL" id="KN716297">
    <property type="protein sequence ID" value="KJH47673.1"/>
    <property type="molecule type" value="Genomic_DNA"/>
</dbReference>
<dbReference type="OrthoDB" id="103454at2759"/>
<dbReference type="GO" id="GO:0016973">
    <property type="term" value="P:poly(A)+ mRNA export from nucleus"/>
    <property type="evidence" value="ECO:0007669"/>
    <property type="project" value="TreeGrafter"/>
</dbReference>
<accession>A0A0D8XST2</accession>
<evidence type="ECO:0000256" key="2">
    <source>
        <dbReference type="ARBA" id="ARBA00005569"/>
    </source>
</evidence>
<dbReference type="GO" id="GO:0031080">
    <property type="term" value="C:nuclear pore outer ring"/>
    <property type="evidence" value="ECO:0007669"/>
    <property type="project" value="TreeGrafter"/>
</dbReference>
<reference evidence="6" key="2">
    <citation type="journal article" date="2016" name="Sci. Rep.">
        <title>Dictyocaulus viviparus genome, variome and transcriptome elucidate lungworm biology and support future intervention.</title>
        <authorList>
            <person name="McNulty S.N."/>
            <person name="Strube C."/>
            <person name="Rosa B.A."/>
            <person name="Martin J.C."/>
            <person name="Tyagi R."/>
            <person name="Choi Y.J."/>
            <person name="Wang Q."/>
            <person name="Hallsworth Pepin K."/>
            <person name="Zhang X."/>
            <person name="Ozersky P."/>
            <person name="Wilson R.K."/>
            <person name="Sternberg P.W."/>
            <person name="Gasser R.B."/>
            <person name="Mitreva M."/>
        </authorList>
    </citation>
    <scope>NUCLEOTIDE SEQUENCE [LARGE SCALE GENOMIC DNA]</scope>
    <source>
        <strain evidence="6">HannoverDv2000</strain>
    </source>
</reference>
<reference evidence="5 6" key="1">
    <citation type="submission" date="2013-11" db="EMBL/GenBank/DDBJ databases">
        <title>Draft genome of the bovine lungworm Dictyocaulus viviparus.</title>
        <authorList>
            <person name="Mitreva M."/>
        </authorList>
    </citation>
    <scope>NUCLEOTIDE SEQUENCE [LARGE SCALE GENOMIC DNA]</scope>
    <source>
        <strain evidence="5 6">HannoverDv2000</strain>
    </source>
</reference>
<dbReference type="InterPro" id="IPR015943">
    <property type="entry name" value="WD40/YVTN_repeat-like_dom_sf"/>
</dbReference>
<comment type="similarity">
    <text evidence="2">Belongs to the nucleoporin Nup133 family.</text>
</comment>
<dbReference type="GO" id="GO:0017056">
    <property type="term" value="F:structural constituent of nuclear pore"/>
    <property type="evidence" value="ECO:0007669"/>
    <property type="project" value="InterPro"/>
</dbReference>
<evidence type="ECO:0000313" key="5">
    <source>
        <dbReference type="EMBL" id="KJH47673.1"/>
    </source>
</evidence>
<keyword evidence="4" id="KW-0539">Nucleus</keyword>
<dbReference type="Proteomes" id="UP000053766">
    <property type="component" value="Unassembled WGS sequence"/>
</dbReference>
<dbReference type="STRING" id="29172.A0A0D8XST2"/>
<gene>
    <name evidence="5" type="ORF">DICVIV_06240</name>
</gene>
<dbReference type="PANTHER" id="PTHR13405:SF11">
    <property type="entry name" value="NUCLEAR PORE COMPLEX PROTEIN NUP133"/>
    <property type="match status" value="1"/>
</dbReference>